<evidence type="ECO:0000313" key="1">
    <source>
        <dbReference type="EMBL" id="CAE0486510.1"/>
    </source>
</evidence>
<protein>
    <submittedName>
        <fullName evidence="1">Uncharacterized protein</fullName>
    </submittedName>
</protein>
<reference evidence="1" key="1">
    <citation type="submission" date="2021-01" db="EMBL/GenBank/DDBJ databases">
        <authorList>
            <person name="Corre E."/>
            <person name="Pelletier E."/>
            <person name="Niang G."/>
            <person name="Scheremetjew M."/>
            <person name="Finn R."/>
            <person name="Kale V."/>
            <person name="Holt S."/>
            <person name="Cochrane G."/>
            <person name="Meng A."/>
            <person name="Brown T."/>
            <person name="Cohen L."/>
        </authorList>
    </citation>
    <scope>NUCLEOTIDE SEQUENCE</scope>
    <source>
        <strain evidence="1">CCMP1320</strain>
    </source>
</reference>
<accession>A0A7S3QLG1</accession>
<dbReference type="AlphaFoldDB" id="A0A7S3QLG1"/>
<organism evidence="1">
    <name type="scientific">Dunaliella tertiolecta</name>
    <name type="common">Green alga</name>
    <dbReference type="NCBI Taxonomy" id="3047"/>
    <lineage>
        <taxon>Eukaryota</taxon>
        <taxon>Viridiplantae</taxon>
        <taxon>Chlorophyta</taxon>
        <taxon>core chlorophytes</taxon>
        <taxon>Chlorophyceae</taxon>
        <taxon>CS clade</taxon>
        <taxon>Chlamydomonadales</taxon>
        <taxon>Dunaliellaceae</taxon>
        <taxon>Dunaliella</taxon>
    </lineage>
</organism>
<gene>
    <name evidence="1" type="ORF">DTER00134_LOCUS1549</name>
</gene>
<dbReference type="EMBL" id="HBIP01003510">
    <property type="protein sequence ID" value="CAE0486510.1"/>
    <property type="molecule type" value="Transcribed_RNA"/>
</dbReference>
<sequence>MAEKAIRIAAINSRCLHSRLELALKVGSGGLVHECVHCGRECIEWWKKGFCSTGSQRPCSSGIRLWWWVLHSVVSPRGVFGRFAHSA</sequence>
<proteinExistence type="predicted"/>
<name>A0A7S3QLG1_DUNTE</name>